<evidence type="ECO:0000259" key="3">
    <source>
        <dbReference type="PROSITE" id="PS50119"/>
    </source>
</evidence>
<feature type="non-terminal residue" evidence="4">
    <location>
        <position position="286"/>
    </location>
</feature>
<organism evidence="4 5">
    <name type="scientific">Batillaria attramentaria</name>
    <dbReference type="NCBI Taxonomy" id="370345"/>
    <lineage>
        <taxon>Eukaryota</taxon>
        <taxon>Metazoa</taxon>
        <taxon>Spiralia</taxon>
        <taxon>Lophotrochozoa</taxon>
        <taxon>Mollusca</taxon>
        <taxon>Gastropoda</taxon>
        <taxon>Caenogastropoda</taxon>
        <taxon>Sorbeoconcha</taxon>
        <taxon>Cerithioidea</taxon>
        <taxon>Batillariidae</taxon>
        <taxon>Batillaria</taxon>
    </lineage>
</organism>
<dbReference type="Gene3D" id="4.10.830.40">
    <property type="match status" value="1"/>
</dbReference>
<evidence type="ECO:0000313" key="5">
    <source>
        <dbReference type="Proteomes" id="UP001519460"/>
    </source>
</evidence>
<evidence type="ECO:0000313" key="4">
    <source>
        <dbReference type="EMBL" id="KAK7507670.1"/>
    </source>
</evidence>
<evidence type="ECO:0000256" key="2">
    <source>
        <dbReference type="SAM" id="MobiDB-lite"/>
    </source>
</evidence>
<dbReference type="Proteomes" id="UP001519460">
    <property type="component" value="Unassembled WGS sequence"/>
</dbReference>
<dbReference type="SUPFAM" id="SSF57903">
    <property type="entry name" value="FYVE/PHD zinc finger"/>
    <property type="match status" value="1"/>
</dbReference>
<feature type="region of interest" description="Disordered" evidence="2">
    <location>
        <begin position="98"/>
        <end position="136"/>
    </location>
</feature>
<dbReference type="GO" id="GO:0008270">
    <property type="term" value="F:zinc ion binding"/>
    <property type="evidence" value="ECO:0007669"/>
    <property type="project" value="UniProtKB-KW"/>
</dbReference>
<dbReference type="PANTHER" id="PTHR25462:SF296">
    <property type="entry name" value="MEIOTIC P26, ISOFORM F"/>
    <property type="match status" value="1"/>
</dbReference>
<reference evidence="4 5" key="1">
    <citation type="journal article" date="2023" name="Sci. Data">
        <title>Genome assembly of the Korean intertidal mud-creeper Batillaria attramentaria.</title>
        <authorList>
            <person name="Patra A.K."/>
            <person name="Ho P.T."/>
            <person name="Jun S."/>
            <person name="Lee S.J."/>
            <person name="Kim Y."/>
            <person name="Won Y.J."/>
        </authorList>
    </citation>
    <scope>NUCLEOTIDE SEQUENCE [LARGE SCALE GENOMIC DNA]</scope>
    <source>
        <strain evidence="4">Wonlab-2016</strain>
    </source>
</reference>
<proteinExistence type="predicted"/>
<keyword evidence="1" id="KW-0862">Zinc</keyword>
<dbReference type="AlphaFoldDB" id="A0ABD0M7G8"/>
<dbReference type="InterPro" id="IPR047153">
    <property type="entry name" value="TRIM45/56/19-like"/>
</dbReference>
<feature type="compositionally biased region" description="Polar residues" evidence="2">
    <location>
        <begin position="119"/>
        <end position="132"/>
    </location>
</feature>
<dbReference type="SUPFAM" id="SSF57845">
    <property type="entry name" value="B-box zinc-binding domain"/>
    <property type="match status" value="1"/>
</dbReference>
<dbReference type="Pfam" id="PF00643">
    <property type="entry name" value="zf-B_box"/>
    <property type="match status" value="1"/>
</dbReference>
<accession>A0ABD0M7G8</accession>
<dbReference type="PANTHER" id="PTHR25462">
    <property type="entry name" value="BONUS, ISOFORM C-RELATED"/>
    <property type="match status" value="1"/>
</dbReference>
<dbReference type="Gene3D" id="3.30.160.60">
    <property type="entry name" value="Classic Zinc Finger"/>
    <property type="match status" value="1"/>
</dbReference>
<dbReference type="InterPro" id="IPR000315">
    <property type="entry name" value="Znf_B-box"/>
</dbReference>
<protein>
    <recommendedName>
        <fullName evidence="3">B box-type domain-containing protein</fullName>
    </recommendedName>
</protein>
<feature type="domain" description="B box-type" evidence="3">
    <location>
        <begin position="224"/>
        <end position="257"/>
    </location>
</feature>
<dbReference type="EMBL" id="JACVVK020000004">
    <property type="protein sequence ID" value="KAK7507670.1"/>
    <property type="molecule type" value="Genomic_DNA"/>
</dbReference>
<keyword evidence="5" id="KW-1185">Reference proteome</keyword>
<gene>
    <name evidence="4" type="ORF">BaRGS_00001605</name>
</gene>
<dbReference type="InterPro" id="IPR011011">
    <property type="entry name" value="Znf_FYVE_PHD"/>
</dbReference>
<sequence length="286" mass="31797">MSDKGNQQQWQSLSEEAFFETFCDRLDQSTNDQTKARSYSTSDIPICSVCDKIDFNCSQLPACSHPACKKCLAIAHANTKSPPSCRVCAVYTGIQSREKSSGNDQNEVQPSPEVHDEQTAQSPHAPKSTTGTAEVESVPDMLFRKRTPVAESIQRIQEAVEVATKYTQCSACLQDKKWQSPDLLCLDCGLSYCNRCSSKHKAAQANSAHIMVPVEGRKTSVKSKQNVRCPRHADKELNLYCTNCELVICSACAATQHTDCPEKVAMEEHADQERDELKHCHNKYSQ</sequence>
<comment type="caution">
    <text evidence="4">The sequence shown here is derived from an EMBL/GenBank/DDBJ whole genome shotgun (WGS) entry which is preliminary data.</text>
</comment>
<dbReference type="PROSITE" id="PS50119">
    <property type="entry name" value="ZF_BBOX"/>
    <property type="match status" value="1"/>
</dbReference>
<evidence type="ECO:0000256" key="1">
    <source>
        <dbReference type="PROSITE-ProRule" id="PRU00024"/>
    </source>
</evidence>
<keyword evidence="1" id="KW-0863">Zinc-finger</keyword>
<name>A0ABD0M7G8_9CAEN</name>
<keyword evidence="1" id="KW-0479">Metal-binding</keyword>